<comment type="caution">
    <text evidence="1">The sequence shown here is derived from an EMBL/GenBank/DDBJ whole genome shotgun (WGS) entry which is preliminary data.</text>
</comment>
<dbReference type="SUPFAM" id="SSF51905">
    <property type="entry name" value="FAD/NAD(P)-binding domain"/>
    <property type="match status" value="1"/>
</dbReference>
<reference evidence="1 2" key="1">
    <citation type="submission" date="2024-08" db="EMBL/GenBank/DDBJ databases">
        <authorList>
            <person name="Lu H."/>
        </authorList>
    </citation>
    <scope>NUCLEOTIDE SEQUENCE [LARGE SCALE GENOMIC DNA]</scope>
    <source>
        <strain evidence="1 2">LYH14W</strain>
    </source>
</reference>
<organism evidence="1 2">
    <name type="scientific">Pelomonas parva</name>
    <dbReference type="NCBI Taxonomy" id="3299032"/>
    <lineage>
        <taxon>Bacteria</taxon>
        <taxon>Pseudomonadati</taxon>
        <taxon>Pseudomonadota</taxon>
        <taxon>Betaproteobacteria</taxon>
        <taxon>Burkholderiales</taxon>
        <taxon>Sphaerotilaceae</taxon>
        <taxon>Roseateles</taxon>
    </lineage>
</organism>
<evidence type="ECO:0000313" key="1">
    <source>
        <dbReference type="EMBL" id="MFG6432897.1"/>
    </source>
</evidence>
<dbReference type="GO" id="GO:0016491">
    <property type="term" value="F:oxidoreductase activity"/>
    <property type="evidence" value="ECO:0007669"/>
    <property type="project" value="UniProtKB-KW"/>
</dbReference>
<sequence length="530" mass="59533">MEQLKWLLDAAIPDGPNCLLETVLRNRPLQRIVIVGGGSAGWITAAPLARMLCRPDQPDQHCEVTLVESADIGTVGVGEATLPTVRFFNQMLGIDEADFVRKTRASFKLGIKFRDWGCKGNRFFHGFGGFGPAIHNRPLWAYWLRMRALDPGLPSYEEWSVATVMARQQRFVPPQPGEPSPANGFDYAFHFDASLYAAYLREYALRHGAQRVDGTITRVETRPQDGFVKTLHLSDGRCIEGDLFIDCSGFRALLIDGAMQSPYEDWSRWLPCDRALAVPCERTDPMTPFTTSTAQSAGWQWRIPLQHRTGNGLVYCSSYLDAAEAERTLLGHLDGKPLDEPRAQRFVTGRRRKGWVRNVVAIGLSSGFLEPLESTSLHLIMDAVGRLMALLPDLDFEPTLADEFNRQMAYRYESVRDFIILHYTLGERRDSEFWRYCADMPIPDGLAHQIELFRKTGRVAILEPEGFAEPSWVSILLGLGIIPERCDPYVDLVDMPQIRSHLSGVRDAIARTVAAMPSHSSVLERLSPAI</sequence>
<accession>A0ABW7FCE9</accession>
<dbReference type="InterPro" id="IPR036188">
    <property type="entry name" value="FAD/NAD-bd_sf"/>
</dbReference>
<dbReference type="InterPro" id="IPR033856">
    <property type="entry name" value="Trp_halogen"/>
</dbReference>
<keyword evidence="2" id="KW-1185">Reference proteome</keyword>
<name>A0ABW7FCE9_9BURK</name>
<protein>
    <submittedName>
        <fullName evidence="1">Tryptophan halogenase family protein</fullName>
        <ecNumber evidence="1">1.14.19.-</ecNumber>
    </submittedName>
</protein>
<gene>
    <name evidence="1" type="ORF">ACG00Y_23480</name>
</gene>
<dbReference type="InterPro" id="IPR006905">
    <property type="entry name" value="Flavin_halogenase"/>
</dbReference>
<dbReference type="EC" id="1.14.19.-" evidence="1"/>
<dbReference type="Gene3D" id="3.50.50.60">
    <property type="entry name" value="FAD/NAD(P)-binding domain"/>
    <property type="match status" value="1"/>
</dbReference>
<dbReference type="InterPro" id="IPR050816">
    <property type="entry name" value="Flavin-dep_Halogenase_NPB"/>
</dbReference>
<evidence type="ECO:0000313" key="2">
    <source>
        <dbReference type="Proteomes" id="UP001606210"/>
    </source>
</evidence>
<keyword evidence="1" id="KW-0560">Oxidoreductase</keyword>
<dbReference type="RefSeq" id="WP_394483137.1">
    <property type="nucleotide sequence ID" value="NZ_JBIGHV010000010.1"/>
</dbReference>
<dbReference type="PIRSF" id="PIRSF011396">
    <property type="entry name" value="Trp_halogenase"/>
    <property type="match status" value="1"/>
</dbReference>
<dbReference type="EMBL" id="JBIGHV010000010">
    <property type="protein sequence ID" value="MFG6432897.1"/>
    <property type="molecule type" value="Genomic_DNA"/>
</dbReference>
<dbReference type="PANTHER" id="PTHR43747:SF4">
    <property type="entry name" value="FLAVIN-DEPENDENT TRYPTOPHAN HALOGENASE"/>
    <property type="match status" value="1"/>
</dbReference>
<dbReference type="Pfam" id="PF04820">
    <property type="entry name" value="Trp_halogenase"/>
    <property type="match status" value="1"/>
</dbReference>
<dbReference type="PANTHER" id="PTHR43747">
    <property type="entry name" value="FAD-BINDING PROTEIN"/>
    <property type="match status" value="1"/>
</dbReference>
<dbReference type="Proteomes" id="UP001606210">
    <property type="component" value="Unassembled WGS sequence"/>
</dbReference>
<proteinExistence type="predicted"/>